<evidence type="ECO:0000259" key="1">
    <source>
        <dbReference type="Pfam" id="PF07238"/>
    </source>
</evidence>
<reference evidence="2 3" key="1">
    <citation type="submission" date="2018-09" db="EMBL/GenBank/DDBJ databases">
        <authorList>
            <person name="Zhu H."/>
        </authorList>
    </citation>
    <scope>NUCLEOTIDE SEQUENCE [LARGE SCALE GENOMIC DNA]</scope>
    <source>
        <strain evidence="2 3">K2R01-6</strain>
    </source>
</reference>
<dbReference type="Pfam" id="PF07238">
    <property type="entry name" value="PilZ"/>
    <property type="match status" value="1"/>
</dbReference>
<accession>A0A418WP99</accession>
<dbReference type="SUPFAM" id="SSF141371">
    <property type="entry name" value="PilZ domain-like"/>
    <property type="match status" value="1"/>
</dbReference>
<gene>
    <name evidence="2" type="ORF">D3876_01440</name>
</gene>
<dbReference type="AlphaFoldDB" id="A0A418WP99"/>
<dbReference type="InterPro" id="IPR009875">
    <property type="entry name" value="PilZ_domain"/>
</dbReference>
<dbReference type="Proteomes" id="UP000286100">
    <property type="component" value="Unassembled WGS sequence"/>
</dbReference>
<protein>
    <submittedName>
        <fullName evidence="2">PilZ domain-containing protein</fullName>
    </submittedName>
</protein>
<sequence length="116" mass="12233">MTSSTETTSRYQIVAQEDRCAPRASVAIPATLRPSGSSGFSVVVTDLSLAGFACQAVTGIKPGMLCWLTLPGLSGLQAEVVWNNGSMVGCAFARLLNQAVLDLVVSRYRMPQPPMG</sequence>
<evidence type="ECO:0000313" key="2">
    <source>
        <dbReference type="EMBL" id="RJF93068.1"/>
    </source>
</evidence>
<dbReference type="EMBL" id="QYUM01000002">
    <property type="protein sequence ID" value="RJF93068.1"/>
    <property type="molecule type" value="Genomic_DNA"/>
</dbReference>
<dbReference type="Gene3D" id="2.40.10.220">
    <property type="entry name" value="predicted glycosyltransferase like domains"/>
    <property type="match status" value="1"/>
</dbReference>
<organism evidence="2 3">
    <name type="scientific">Sphingomonas cavernae</name>
    <dbReference type="NCBI Taxonomy" id="2320861"/>
    <lineage>
        <taxon>Bacteria</taxon>
        <taxon>Pseudomonadati</taxon>
        <taxon>Pseudomonadota</taxon>
        <taxon>Alphaproteobacteria</taxon>
        <taxon>Sphingomonadales</taxon>
        <taxon>Sphingomonadaceae</taxon>
        <taxon>Sphingomonas</taxon>
    </lineage>
</organism>
<dbReference type="RefSeq" id="WP_119759347.1">
    <property type="nucleotide sequence ID" value="NZ_QYUM01000002.1"/>
</dbReference>
<comment type="caution">
    <text evidence="2">The sequence shown here is derived from an EMBL/GenBank/DDBJ whole genome shotgun (WGS) entry which is preliminary data.</text>
</comment>
<feature type="domain" description="PilZ" evidence="1">
    <location>
        <begin position="18"/>
        <end position="98"/>
    </location>
</feature>
<name>A0A418WP99_9SPHN</name>
<proteinExistence type="predicted"/>
<dbReference type="OrthoDB" id="9795572at2"/>
<dbReference type="GO" id="GO:0035438">
    <property type="term" value="F:cyclic-di-GMP binding"/>
    <property type="evidence" value="ECO:0007669"/>
    <property type="project" value="InterPro"/>
</dbReference>
<evidence type="ECO:0000313" key="3">
    <source>
        <dbReference type="Proteomes" id="UP000286100"/>
    </source>
</evidence>
<keyword evidence="3" id="KW-1185">Reference proteome</keyword>